<reference evidence="2" key="2">
    <citation type="submission" date="2019-07" db="EMBL/GenBank/DDBJ databases">
        <authorList>
            <person name="Seetharam A."/>
            <person name="Woodhouse M."/>
            <person name="Cannon E."/>
        </authorList>
    </citation>
    <scope>NUCLEOTIDE SEQUENCE [LARGE SCALE GENOMIC DNA]</scope>
    <source>
        <strain evidence="2">cv. B73</strain>
    </source>
</reference>
<sequence>MALDASPFQARLQQGAVFSSAQELQGRPALPPHSHGTTHLLPVLHSMGASPFFYLWPAASSSPTSLRPSPPWAAYPSRPSPPLCFPVRAQSFHGRRPKLPPFPAPCWRAAQQLTHGWRPEKFQPAPLFLAPLPTTTSLCSCHFPWEPSSFYLQQAPPATSMVGVQALAPPCELSPLAAWPSSLFSLLHGHQQQLAHLCPLPASAPSPLSRLCAQNLSSPHRLAPWPSAPPLKPICRRPPQNSKFQRLPAAPYARHPWRGAPGSELLPCIAVGRRRRCHYLAHSSRSELHRRPAQQAARRSSMLLRLAR</sequence>
<dbReference type="Gramene" id="Zm00001eb138740_T001">
    <property type="protein sequence ID" value="Zm00001eb138740_P001"/>
    <property type="gene ID" value="Zm00001eb138740"/>
</dbReference>
<organism evidence="2 3">
    <name type="scientific">Zea mays</name>
    <name type="common">Maize</name>
    <dbReference type="NCBI Taxonomy" id="4577"/>
    <lineage>
        <taxon>Eukaryota</taxon>
        <taxon>Viridiplantae</taxon>
        <taxon>Streptophyta</taxon>
        <taxon>Embryophyta</taxon>
        <taxon>Tracheophyta</taxon>
        <taxon>Spermatophyta</taxon>
        <taxon>Magnoliopsida</taxon>
        <taxon>Liliopsida</taxon>
        <taxon>Poales</taxon>
        <taxon>Poaceae</taxon>
        <taxon>PACMAD clade</taxon>
        <taxon>Panicoideae</taxon>
        <taxon>Andropogonodae</taxon>
        <taxon>Andropogoneae</taxon>
        <taxon>Tripsacinae</taxon>
        <taxon>Zea</taxon>
    </lineage>
</organism>
<name>A0A804N6H4_MAIZE</name>
<dbReference type="InParanoid" id="A0A804N6H4"/>
<proteinExistence type="predicted"/>
<keyword evidence="3" id="KW-1185">Reference proteome</keyword>
<reference evidence="2" key="3">
    <citation type="submission" date="2021-05" db="UniProtKB">
        <authorList>
            <consortium name="EnsemblPlants"/>
        </authorList>
    </citation>
    <scope>IDENTIFICATION</scope>
    <source>
        <strain evidence="2">cv. B73</strain>
    </source>
</reference>
<evidence type="ECO:0000256" key="1">
    <source>
        <dbReference type="SAM" id="MobiDB-lite"/>
    </source>
</evidence>
<accession>A0A804N6H4</accession>
<dbReference type="EnsemblPlants" id="Zm00001eb138740_T001">
    <property type="protein sequence ID" value="Zm00001eb138740_P001"/>
    <property type="gene ID" value="Zm00001eb138740"/>
</dbReference>
<reference evidence="3" key="1">
    <citation type="submission" date="2015-12" db="EMBL/GenBank/DDBJ databases">
        <title>Update maize B73 reference genome by single molecule sequencing technologies.</title>
        <authorList>
            <consortium name="Maize Genome Sequencing Project"/>
            <person name="Ware D."/>
        </authorList>
    </citation>
    <scope>NUCLEOTIDE SEQUENCE [LARGE SCALE GENOMIC DNA]</scope>
    <source>
        <strain evidence="3">cv. B73</strain>
    </source>
</reference>
<protein>
    <submittedName>
        <fullName evidence="2">Uncharacterized protein</fullName>
    </submittedName>
</protein>
<feature type="region of interest" description="Disordered" evidence="1">
    <location>
        <begin position="287"/>
        <end position="308"/>
    </location>
</feature>
<feature type="compositionally biased region" description="Low complexity" evidence="1">
    <location>
        <begin position="293"/>
        <end position="308"/>
    </location>
</feature>
<evidence type="ECO:0000313" key="2">
    <source>
        <dbReference type="EnsemblPlants" id="Zm00001eb138740_P001"/>
    </source>
</evidence>
<dbReference type="AlphaFoldDB" id="A0A804N6H4"/>
<dbReference type="Proteomes" id="UP000007305">
    <property type="component" value="Chromosome 3"/>
</dbReference>
<evidence type="ECO:0000313" key="3">
    <source>
        <dbReference type="Proteomes" id="UP000007305"/>
    </source>
</evidence>